<proteinExistence type="predicted"/>
<protein>
    <submittedName>
        <fullName evidence="1">Uncharacterized protein</fullName>
    </submittedName>
</protein>
<evidence type="ECO:0000313" key="2">
    <source>
        <dbReference type="Proteomes" id="UP001626603"/>
    </source>
</evidence>
<evidence type="ECO:0000313" key="1">
    <source>
        <dbReference type="EMBL" id="WOX55353.1"/>
    </source>
</evidence>
<dbReference type="Proteomes" id="UP001626603">
    <property type="component" value="Chromosome"/>
</dbReference>
<keyword evidence="2" id="KW-1185">Reference proteome</keyword>
<dbReference type="AlphaFoldDB" id="A0ABD8A741"/>
<dbReference type="EMBL" id="CP137641">
    <property type="protein sequence ID" value="WOX55353.1"/>
    <property type="molecule type" value="Genomic_DNA"/>
</dbReference>
<gene>
    <name evidence="1" type="ORF">R6Y95_07740</name>
</gene>
<accession>A0ABD8A741</accession>
<sequence>MTHSPRISLLLLALLAVLTSVPGLVFEETAGQQLAVECPFNESHALVYQRILEQNASVGEYYEMTCPEFLESMPPETRAHLYNTTMRGPRDIAADRVFVPPGK</sequence>
<name>A0ABD8A741_9EURY</name>
<reference evidence="1 2" key="1">
    <citation type="submission" date="2023-10" db="EMBL/GenBank/DDBJ databases">
        <title>The complete genome sequence of Methanoculleus palmolei DSM 4273.</title>
        <authorList>
            <person name="Lai S.-J."/>
            <person name="You Y.-T."/>
            <person name="Chen S.-C."/>
        </authorList>
    </citation>
    <scope>NUCLEOTIDE SEQUENCE [LARGE SCALE GENOMIC DNA]</scope>
    <source>
        <strain evidence="1 2">DSM 4273</strain>
    </source>
</reference>
<organism evidence="1 2">
    <name type="scientific">Methanoculleus palmolei</name>
    <dbReference type="NCBI Taxonomy" id="72612"/>
    <lineage>
        <taxon>Archaea</taxon>
        <taxon>Methanobacteriati</taxon>
        <taxon>Methanobacteriota</taxon>
        <taxon>Stenosarchaea group</taxon>
        <taxon>Methanomicrobia</taxon>
        <taxon>Methanomicrobiales</taxon>
        <taxon>Methanomicrobiaceae</taxon>
        <taxon>Methanoculleus</taxon>
    </lineage>
</organism>